<name>A0A5J4T3P5_9EUKA</name>
<evidence type="ECO:0000313" key="1">
    <source>
        <dbReference type="EMBL" id="KAA6353069.1"/>
    </source>
</evidence>
<proteinExistence type="predicted"/>
<sequence length="143" mass="16095">MSKQCLRSIHSYGNEQVQVGLVTNGFPRALVIVINTAGGNEQEQDWGIYQGLNSIKQFIREILKGRETNPNYPQTPLPPQPVLFKSCQEQIVDEGAIEEIEAQLVNKGRGINFGDIKEHANQAKGSILNIFIDRSNPKPFWYN</sequence>
<organism evidence="1 2">
    <name type="scientific">Streblomastix strix</name>
    <dbReference type="NCBI Taxonomy" id="222440"/>
    <lineage>
        <taxon>Eukaryota</taxon>
        <taxon>Metamonada</taxon>
        <taxon>Preaxostyla</taxon>
        <taxon>Oxymonadida</taxon>
        <taxon>Streblomastigidae</taxon>
        <taxon>Streblomastix</taxon>
    </lineage>
</organism>
<gene>
    <name evidence="1" type="ORF">EZS28_051404</name>
</gene>
<reference evidence="1 2" key="1">
    <citation type="submission" date="2019-03" db="EMBL/GenBank/DDBJ databases">
        <title>Single cell metagenomics reveals metabolic interactions within the superorganism composed of flagellate Streblomastix strix and complex community of Bacteroidetes bacteria on its surface.</title>
        <authorList>
            <person name="Treitli S.C."/>
            <person name="Kolisko M."/>
            <person name="Husnik F."/>
            <person name="Keeling P."/>
            <person name="Hampl V."/>
        </authorList>
    </citation>
    <scope>NUCLEOTIDE SEQUENCE [LARGE SCALE GENOMIC DNA]</scope>
    <source>
        <strain evidence="1">ST1C</strain>
    </source>
</reference>
<dbReference type="Proteomes" id="UP000324800">
    <property type="component" value="Unassembled WGS sequence"/>
</dbReference>
<accession>A0A5J4T3P5</accession>
<dbReference type="EMBL" id="SNRW01038818">
    <property type="protein sequence ID" value="KAA6353069.1"/>
    <property type="molecule type" value="Genomic_DNA"/>
</dbReference>
<dbReference type="AlphaFoldDB" id="A0A5J4T3P5"/>
<protein>
    <submittedName>
        <fullName evidence="1">Uncharacterized protein</fullName>
    </submittedName>
</protein>
<evidence type="ECO:0000313" key="2">
    <source>
        <dbReference type="Proteomes" id="UP000324800"/>
    </source>
</evidence>
<comment type="caution">
    <text evidence="1">The sequence shown here is derived from an EMBL/GenBank/DDBJ whole genome shotgun (WGS) entry which is preliminary data.</text>
</comment>